<dbReference type="GO" id="GO:0016787">
    <property type="term" value="F:hydrolase activity"/>
    <property type="evidence" value="ECO:0007669"/>
    <property type="project" value="UniProtKB-KW"/>
</dbReference>
<dbReference type="EMBL" id="WRXO01000010">
    <property type="protein sequence ID" value="MVT44202.1"/>
    <property type="molecule type" value="Genomic_DNA"/>
</dbReference>
<comment type="caution">
    <text evidence="2">The sequence shown here is derived from an EMBL/GenBank/DDBJ whole genome shotgun (WGS) entry which is preliminary data.</text>
</comment>
<sequence>MKLLKRLLYFLLILFLLLNIIAAFHAWKFTHFYPPGTFKNKKPEQMNTWEKVKTVTLGVRLSKSVIRLQPNVPFETVLLHTKDDLRLEGWYIPTPRAIGTVILFHGYNACKDGYLPEAYYFRQLGYNTFMIDFRGNGNSEGNTCTVGYKEAEDVKLAYEYVKQKDKHIILWGMSMGAAAIIRAVPAYQLHPDKVILESSFATLTDAVKGRMRAVHLPGTPLAQMLTFWGGVEQGFWSLDFKPERDARQINMPALVCWGSHDTRVNKEETDLIYQHLNSRKKQLVIFTGSGHQSFCRHEPAKWKSAIKEFLQ</sequence>
<keyword evidence="3" id="KW-1185">Reference proteome</keyword>
<dbReference type="AlphaFoldDB" id="A0A6N8JJ71"/>
<dbReference type="RefSeq" id="WP_157303001.1">
    <property type="nucleotide sequence ID" value="NZ_BAAAZB010000021.1"/>
</dbReference>
<dbReference type="Proteomes" id="UP000468388">
    <property type="component" value="Unassembled WGS sequence"/>
</dbReference>
<dbReference type="InterPro" id="IPR029058">
    <property type="entry name" value="AB_hydrolase_fold"/>
</dbReference>
<feature type="domain" description="Serine aminopeptidase S33" evidence="1">
    <location>
        <begin position="98"/>
        <end position="206"/>
    </location>
</feature>
<evidence type="ECO:0000259" key="1">
    <source>
        <dbReference type="Pfam" id="PF12146"/>
    </source>
</evidence>
<dbReference type="PANTHER" id="PTHR43358">
    <property type="entry name" value="ALPHA/BETA-HYDROLASE"/>
    <property type="match status" value="1"/>
</dbReference>
<dbReference type="OrthoDB" id="9777090at2"/>
<dbReference type="SUPFAM" id="SSF53474">
    <property type="entry name" value="alpha/beta-Hydrolases"/>
    <property type="match status" value="1"/>
</dbReference>
<dbReference type="PANTHER" id="PTHR43358:SF4">
    <property type="entry name" value="ALPHA_BETA HYDROLASE FOLD-1 DOMAIN-CONTAINING PROTEIN"/>
    <property type="match status" value="1"/>
</dbReference>
<dbReference type="Gene3D" id="3.40.50.1820">
    <property type="entry name" value="alpha/beta hydrolase"/>
    <property type="match status" value="1"/>
</dbReference>
<accession>A0A6N8JJ71</accession>
<protein>
    <submittedName>
        <fullName evidence="2">Alpha/beta fold hydrolase</fullName>
    </submittedName>
</protein>
<dbReference type="InterPro" id="IPR052920">
    <property type="entry name" value="DNA-binding_regulatory"/>
</dbReference>
<evidence type="ECO:0000313" key="3">
    <source>
        <dbReference type="Proteomes" id="UP000468388"/>
    </source>
</evidence>
<dbReference type="Pfam" id="PF12146">
    <property type="entry name" value="Hydrolase_4"/>
    <property type="match status" value="1"/>
</dbReference>
<reference evidence="2 3" key="1">
    <citation type="submission" date="2019-12" db="EMBL/GenBank/DDBJ databases">
        <title>The draft genomic sequence of strain Chitinophaga oryziterrae JCM 16595.</title>
        <authorList>
            <person name="Zhang X."/>
        </authorList>
    </citation>
    <scope>NUCLEOTIDE SEQUENCE [LARGE SCALE GENOMIC DNA]</scope>
    <source>
        <strain evidence="2 3">JCM 16595</strain>
    </source>
</reference>
<evidence type="ECO:0000313" key="2">
    <source>
        <dbReference type="EMBL" id="MVT44202.1"/>
    </source>
</evidence>
<gene>
    <name evidence="2" type="ORF">GO495_26645</name>
</gene>
<dbReference type="InterPro" id="IPR022742">
    <property type="entry name" value="Hydrolase_4"/>
</dbReference>
<name>A0A6N8JJ71_9BACT</name>
<proteinExistence type="predicted"/>
<keyword evidence="2" id="KW-0378">Hydrolase</keyword>
<organism evidence="2 3">
    <name type="scientific">Chitinophaga oryziterrae</name>
    <dbReference type="NCBI Taxonomy" id="1031224"/>
    <lineage>
        <taxon>Bacteria</taxon>
        <taxon>Pseudomonadati</taxon>
        <taxon>Bacteroidota</taxon>
        <taxon>Chitinophagia</taxon>
        <taxon>Chitinophagales</taxon>
        <taxon>Chitinophagaceae</taxon>
        <taxon>Chitinophaga</taxon>
    </lineage>
</organism>